<proteinExistence type="predicted"/>
<protein>
    <recommendedName>
        <fullName evidence="2">4-hydroxy-tetrahydrodipicolinate synthase</fullName>
    </recommendedName>
</protein>
<evidence type="ECO:0008006" key="2">
    <source>
        <dbReference type="Google" id="ProtNLM"/>
    </source>
</evidence>
<dbReference type="EMBL" id="VSSQ01028137">
    <property type="protein sequence ID" value="MPM77725.1"/>
    <property type="molecule type" value="Genomic_DNA"/>
</dbReference>
<accession>A0A645CLA9</accession>
<name>A0A645CLA9_9ZZZZ</name>
<reference evidence="1" key="1">
    <citation type="submission" date="2019-08" db="EMBL/GenBank/DDBJ databases">
        <authorList>
            <person name="Kucharzyk K."/>
            <person name="Murdoch R.W."/>
            <person name="Higgins S."/>
            <person name="Loffler F."/>
        </authorList>
    </citation>
    <scope>NUCLEOTIDE SEQUENCE</scope>
</reference>
<organism evidence="1">
    <name type="scientific">bioreactor metagenome</name>
    <dbReference type="NCBI Taxonomy" id="1076179"/>
    <lineage>
        <taxon>unclassified sequences</taxon>
        <taxon>metagenomes</taxon>
        <taxon>ecological metagenomes</taxon>
    </lineage>
</organism>
<comment type="caution">
    <text evidence="1">The sequence shown here is derived from an EMBL/GenBank/DDBJ whole genome shotgun (WGS) entry which is preliminary data.</text>
</comment>
<gene>
    <name evidence="1" type="ORF">SDC9_124733</name>
</gene>
<evidence type="ECO:0000313" key="1">
    <source>
        <dbReference type="EMBL" id="MPM77725.1"/>
    </source>
</evidence>
<sequence>MLSELGYIENELRLPLVAVCDETKQQIIEELERLKVQVTDKKS</sequence>
<dbReference type="AlphaFoldDB" id="A0A645CLA9"/>